<keyword evidence="3" id="KW-1185">Reference proteome</keyword>
<dbReference type="AlphaFoldDB" id="A0A1L6MYM7"/>
<protein>
    <recommendedName>
        <fullName evidence="1">Carrier domain-containing protein</fullName>
    </recommendedName>
</protein>
<dbReference type="InterPro" id="IPR009081">
    <property type="entry name" value="PP-bd_ACP"/>
</dbReference>
<dbReference type="Pfam" id="PF00550">
    <property type="entry name" value="PP-binding"/>
    <property type="match status" value="1"/>
</dbReference>
<dbReference type="RefSeq" id="WP_075277275.1">
    <property type="nucleotide sequence ID" value="NZ_CP016908.1"/>
</dbReference>
<evidence type="ECO:0000259" key="1">
    <source>
        <dbReference type="Pfam" id="PF00550"/>
    </source>
</evidence>
<proteinExistence type="predicted"/>
<accession>A0A1L6MYM7</accession>
<dbReference type="Proteomes" id="UP000185544">
    <property type="component" value="Chromosome"/>
</dbReference>
<dbReference type="Gene3D" id="1.10.1200.10">
    <property type="entry name" value="ACP-like"/>
    <property type="match status" value="1"/>
</dbReference>
<dbReference type="EMBL" id="CP016908">
    <property type="protein sequence ID" value="APS00606.1"/>
    <property type="molecule type" value="Genomic_DNA"/>
</dbReference>
<feature type="domain" description="Carrier" evidence="1">
    <location>
        <begin position="6"/>
        <end position="70"/>
    </location>
</feature>
<dbReference type="InterPro" id="IPR036736">
    <property type="entry name" value="ACP-like_sf"/>
</dbReference>
<sequence>MKKEEFLKVLEKILNLDKQHLSGDERLDEINWDSLSVVRFLAMCDDELGVQLRAREVSLCKSVSDLMELLSVSE</sequence>
<organism evidence="2 3">
    <name type="scientific">Pajaroellobacter abortibovis</name>
    <dbReference type="NCBI Taxonomy" id="1882918"/>
    <lineage>
        <taxon>Bacteria</taxon>
        <taxon>Pseudomonadati</taxon>
        <taxon>Myxococcota</taxon>
        <taxon>Polyangia</taxon>
        <taxon>Polyangiales</taxon>
        <taxon>Polyangiaceae</taxon>
    </lineage>
</organism>
<dbReference type="KEGG" id="pabo:BCY86_07920"/>
<reference evidence="2 3" key="1">
    <citation type="submission" date="2016-08" db="EMBL/GenBank/DDBJ databases">
        <title>Identification and validation of antigenic proteins from Pajaroellobacter abortibovis using de-novo genome sequence assembly and reverse vaccinology.</title>
        <authorList>
            <person name="Welly B.T."/>
            <person name="Miller M.R."/>
            <person name="Stott J.L."/>
            <person name="Blanchard M.T."/>
            <person name="Islas-Trejo A.D."/>
            <person name="O'Rourke S.M."/>
            <person name="Young A.E."/>
            <person name="Medrano J.F."/>
            <person name="Van Eenennaam A.L."/>
        </authorList>
    </citation>
    <scope>NUCLEOTIDE SEQUENCE [LARGE SCALE GENOMIC DNA]</scope>
    <source>
        <strain evidence="2 3">BTF92-0548A/99-0131</strain>
    </source>
</reference>
<dbReference type="STRING" id="1882918.BCY86_07920"/>
<evidence type="ECO:0000313" key="2">
    <source>
        <dbReference type="EMBL" id="APS00606.1"/>
    </source>
</evidence>
<gene>
    <name evidence="2" type="ORF">BCY86_07920</name>
</gene>
<dbReference type="SUPFAM" id="SSF47336">
    <property type="entry name" value="ACP-like"/>
    <property type="match status" value="1"/>
</dbReference>
<evidence type="ECO:0000313" key="3">
    <source>
        <dbReference type="Proteomes" id="UP000185544"/>
    </source>
</evidence>
<name>A0A1L6MYM7_9BACT</name>